<evidence type="ECO:0000313" key="6">
    <source>
        <dbReference type="Proteomes" id="UP001589865"/>
    </source>
</evidence>
<dbReference type="Pfam" id="PF00496">
    <property type="entry name" value="SBP_bac_5"/>
    <property type="match status" value="1"/>
</dbReference>
<dbReference type="InterPro" id="IPR030678">
    <property type="entry name" value="Peptide/Ni-bd"/>
</dbReference>
<evidence type="ECO:0000313" key="5">
    <source>
        <dbReference type="EMBL" id="MFC0407073.1"/>
    </source>
</evidence>
<keyword evidence="3" id="KW-0732">Signal</keyword>
<dbReference type="PIRSF" id="PIRSF002741">
    <property type="entry name" value="MppA"/>
    <property type="match status" value="1"/>
</dbReference>
<dbReference type="Gene3D" id="3.10.105.10">
    <property type="entry name" value="Dipeptide-binding Protein, Domain 3"/>
    <property type="match status" value="1"/>
</dbReference>
<dbReference type="PROSITE" id="PS51318">
    <property type="entry name" value="TAT"/>
    <property type="match status" value="1"/>
</dbReference>
<dbReference type="InterPro" id="IPR039424">
    <property type="entry name" value="SBP_5"/>
</dbReference>
<comment type="subcellular location">
    <subcellularLocation>
        <location evidence="1">Periplasm</location>
    </subcellularLocation>
</comment>
<evidence type="ECO:0000256" key="3">
    <source>
        <dbReference type="ARBA" id="ARBA00022729"/>
    </source>
</evidence>
<feature type="domain" description="Solute-binding protein family 5" evidence="4">
    <location>
        <begin position="83"/>
        <end position="440"/>
    </location>
</feature>
<keyword evidence="6" id="KW-1185">Reference proteome</keyword>
<evidence type="ECO:0000259" key="4">
    <source>
        <dbReference type="Pfam" id="PF00496"/>
    </source>
</evidence>
<comment type="similarity">
    <text evidence="2">Belongs to the bacterial solute-binding protein 5 family.</text>
</comment>
<name>A0ABV6JMZ8_9PROT</name>
<proteinExistence type="inferred from homology"/>
<protein>
    <submittedName>
        <fullName evidence="5">ABC transporter substrate-binding protein</fullName>
    </submittedName>
</protein>
<comment type="caution">
    <text evidence="5">The sequence shown here is derived from an EMBL/GenBank/DDBJ whole genome shotgun (WGS) entry which is preliminary data.</text>
</comment>
<dbReference type="Gene3D" id="3.90.76.10">
    <property type="entry name" value="Dipeptide-binding Protein, Domain 1"/>
    <property type="match status" value="1"/>
</dbReference>
<dbReference type="SUPFAM" id="SSF53850">
    <property type="entry name" value="Periplasmic binding protein-like II"/>
    <property type="match status" value="1"/>
</dbReference>
<dbReference type="PANTHER" id="PTHR30290:SF38">
    <property type="entry name" value="D,D-DIPEPTIDE-BINDING PERIPLASMIC PROTEIN DDPA-RELATED"/>
    <property type="match status" value="1"/>
</dbReference>
<reference evidence="5 6" key="1">
    <citation type="submission" date="2024-09" db="EMBL/GenBank/DDBJ databases">
        <authorList>
            <person name="Sun Q."/>
            <person name="Mori K."/>
        </authorList>
    </citation>
    <scope>NUCLEOTIDE SEQUENCE [LARGE SCALE GENOMIC DNA]</scope>
    <source>
        <strain evidence="5 6">TBRC 5777</strain>
    </source>
</reference>
<evidence type="ECO:0000256" key="2">
    <source>
        <dbReference type="ARBA" id="ARBA00005695"/>
    </source>
</evidence>
<dbReference type="CDD" id="cd08502">
    <property type="entry name" value="PBP2_NikA_DppA_OppA_like_16"/>
    <property type="match status" value="1"/>
</dbReference>
<gene>
    <name evidence="5" type="ORF">ACFFGY_02350</name>
</gene>
<dbReference type="InterPro" id="IPR006311">
    <property type="entry name" value="TAT_signal"/>
</dbReference>
<dbReference type="Gene3D" id="3.40.190.10">
    <property type="entry name" value="Periplasmic binding protein-like II"/>
    <property type="match status" value="1"/>
</dbReference>
<organism evidence="5 6">
    <name type="scientific">Roseomonas elaeocarpi</name>
    <dbReference type="NCBI Taxonomy" id="907779"/>
    <lineage>
        <taxon>Bacteria</taxon>
        <taxon>Pseudomonadati</taxon>
        <taxon>Pseudomonadota</taxon>
        <taxon>Alphaproteobacteria</taxon>
        <taxon>Acetobacterales</taxon>
        <taxon>Roseomonadaceae</taxon>
        <taxon>Roseomonas</taxon>
    </lineage>
</organism>
<evidence type="ECO:0000256" key="1">
    <source>
        <dbReference type="ARBA" id="ARBA00004418"/>
    </source>
</evidence>
<accession>A0ABV6JMZ8</accession>
<sequence>MSQLSSPPRRALGRMALAGAAALVAPLGRPGVARAQDRAKLLRFVPQADLAVLDPVFTTAAVTTAHAEMVFDNLYGLDEQYRPQPQMVQGHTVSDDGLTWTMVLRDGLRFHDNTPVLARDCVASIQRWGARDMYGQEVIARSHEIAAMDDRTLRFRLKQQFPLLPAALGKNGSSVLVIMPERLAKTPATTQVTEMVGSGPYRFLAEERMSGARAAYARFEGYLPRPGGTLSRLAGPKVAHFDRVEWHIIPDQATAASALMAGEVDWLETTSSDIAPIFAGNDALKVRLQEDRFSTILRFNWLQPPFNNPGIRRALLGAVHQQDFMTAGYGSDPTNWFADVGFFTSDSPMASKVALEPLLGPRDFAKVKRDLQAAGYKNERVVLLQADDYPTLKGLAEMAADTLKRAGMNVEVQNGDWGTISTRRANKGSLDQGGWSAFVTGLSNTIDPGGHLGLRANGDKAWFGWPDSAKLEALRQDWLSAGDVAAQHSICEGMQRQAMEDVPYIPLGEYRTLTAHSADLTGFSPGAPLFFGVRRR</sequence>
<dbReference type="EMBL" id="JBHLUN010000002">
    <property type="protein sequence ID" value="MFC0407073.1"/>
    <property type="molecule type" value="Genomic_DNA"/>
</dbReference>
<dbReference type="Proteomes" id="UP001589865">
    <property type="component" value="Unassembled WGS sequence"/>
</dbReference>
<dbReference type="RefSeq" id="WP_377042764.1">
    <property type="nucleotide sequence ID" value="NZ_JBHLUN010000002.1"/>
</dbReference>
<dbReference type="PANTHER" id="PTHR30290">
    <property type="entry name" value="PERIPLASMIC BINDING COMPONENT OF ABC TRANSPORTER"/>
    <property type="match status" value="1"/>
</dbReference>
<dbReference type="InterPro" id="IPR000914">
    <property type="entry name" value="SBP_5_dom"/>
</dbReference>